<dbReference type="EMBL" id="JAIWYP010000007">
    <property type="protein sequence ID" value="KAH3794021.1"/>
    <property type="molecule type" value="Genomic_DNA"/>
</dbReference>
<dbReference type="Proteomes" id="UP000828390">
    <property type="component" value="Unassembled WGS sequence"/>
</dbReference>
<evidence type="ECO:0000313" key="2">
    <source>
        <dbReference type="EMBL" id="KAH3794021.1"/>
    </source>
</evidence>
<organism evidence="2 3">
    <name type="scientific">Dreissena polymorpha</name>
    <name type="common">Zebra mussel</name>
    <name type="synonym">Mytilus polymorpha</name>
    <dbReference type="NCBI Taxonomy" id="45954"/>
    <lineage>
        <taxon>Eukaryota</taxon>
        <taxon>Metazoa</taxon>
        <taxon>Spiralia</taxon>
        <taxon>Lophotrochozoa</taxon>
        <taxon>Mollusca</taxon>
        <taxon>Bivalvia</taxon>
        <taxon>Autobranchia</taxon>
        <taxon>Heteroconchia</taxon>
        <taxon>Euheterodonta</taxon>
        <taxon>Imparidentia</taxon>
        <taxon>Neoheterodontei</taxon>
        <taxon>Myida</taxon>
        <taxon>Dreissenoidea</taxon>
        <taxon>Dreissenidae</taxon>
        <taxon>Dreissena</taxon>
    </lineage>
</organism>
<accession>A0A9D4FCE4</accession>
<reference evidence="2" key="1">
    <citation type="journal article" date="2019" name="bioRxiv">
        <title>The Genome of the Zebra Mussel, Dreissena polymorpha: A Resource for Invasive Species Research.</title>
        <authorList>
            <person name="McCartney M.A."/>
            <person name="Auch B."/>
            <person name="Kono T."/>
            <person name="Mallez S."/>
            <person name="Zhang Y."/>
            <person name="Obille A."/>
            <person name="Becker A."/>
            <person name="Abrahante J.E."/>
            <person name="Garbe J."/>
            <person name="Badalamenti J.P."/>
            <person name="Herman A."/>
            <person name="Mangelson H."/>
            <person name="Liachko I."/>
            <person name="Sullivan S."/>
            <person name="Sone E.D."/>
            <person name="Koren S."/>
            <person name="Silverstein K.A.T."/>
            <person name="Beckman K.B."/>
            <person name="Gohl D.M."/>
        </authorList>
    </citation>
    <scope>NUCLEOTIDE SEQUENCE</scope>
    <source>
        <strain evidence="2">Duluth1</strain>
        <tissue evidence="2">Whole animal</tissue>
    </source>
</reference>
<feature type="region of interest" description="Disordered" evidence="1">
    <location>
        <begin position="1"/>
        <end position="25"/>
    </location>
</feature>
<evidence type="ECO:0000313" key="3">
    <source>
        <dbReference type="Proteomes" id="UP000828390"/>
    </source>
</evidence>
<dbReference type="AlphaFoldDB" id="A0A9D4FCE4"/>
<comment type="caution">
    <text evidence="2">The sequence shown here is derived from an EMBL/GenBank/DDBJ whole genome shotgun (WGS) entry which is preliminary data.</text>
</comment>
<reference evidence="2" key="2">
    <citation type="submission" date="2020-11" db="EMBL/GenBank/DDBJ databases">
        <authorList>
            <person name="McCartney M.A."/>
            <person name="Auch B."/>
            <person name="Kono T."/>
            <person name="Mallez S."/>
            <person name="Becker A."/>
            <person name="Gohl D.M."/>
            <person name="Silverstein K.A.T."/>
            <person name="Koren S."/>
            <person name="Bechman K.B."/>
            <person name="Herman A."/>
            <person name="Abrahante J.E."/>
            <person name="Garbe J."/>
        </authorList>
    </citation>
    <scope>NUCLEOTIDE SEQUENCE</scope>
    <source>
        <strain evidence="2">Duluth1</strain>
        <tissue evidence="2">Whole animal</tissue>
    </source>
</reference>
<proteinExistence type="predicted"/>
<sequence>MLLLLQPDSDTEPSAPMQPPSNNSERFLAPGITKSGGTLYPNALPQPITVTSVLEPDVTAGTLDSVVTTDGGVSDVDMPFSSIL</sequence>
<protein>
    <submittedName>
        <fullName evidence="2">Uncharacterized protein</fullName>
    </submittedName>
</protein>
<gene>
    <name evidence="2" type="ORF">DPMN_147550</name>
</gene>
<keyword evidence="3" id="KW-1185">Reference proteome</keyword>
<evidence type="ECO:0000256" key="1">
    <source>
        <dbReference type="SAM" id="MobiDB-lite"/>
    </source>
</evidence>
<name>A0A9D4FCE4_DREPO</name>